<feature type="binding site" evidence="6">
    <location>
        <position position="244"/>
    </location>
    <ligand>
        <name>Zn(2+)</name>
        <dbReference type="ChEBI" id="CHEBI:29105"/>
        <label>2</label>
    </ligand>
</feature>
<evidence type="ECO:0000256" key="6">
    <source>
        <dbReference type="HAMAP-Rule" id="MF_01645"/>
    </source>
</evidence>
<dbReference type="Gene3D" id="2.30.40.10">
    <property type="entry name" value="Urease, subunit C, domain 1"/>
    <property type="match status" value="1"/>
</dbReference>
<accession>A0ABV9PWW9</accession>
<dbReference type="Pfam" id="PF01979">
    <property type="entry name" value="Amidohydro_1"/>
    <property type="match status" value="1"/>
</dbReference>
<dbReference type="NCBIfam" id="NF004839">
    <property type="entry name" value="PRK06189.1"/>
    <property type="match status" value="1"/>
</dbReference>
<feature type="binding site" description="via carbamate group" evidence="6">
    <location>
        <position position="152"/>
    </location>
    <ligand>
        <name>Zn(2+)</name>
        <dbReference type="ChEBI" id="CHEBI:29105"/>
        <label>2</label>
    </ligand>
</feature>
<feature type="binding site" evidence="6">
    <location>
        <position position="317"/>
    </location>
    <ligand>
        <name>Zn(2+)</name>
        <dbReference type="ChEBI" id="CHEBI:29105"/>
        <label>1</label>
    </ligand>
</feature>
<dbReference type="InterPro" id="IPR006680">
    <property type="entry name" value="Amidohydro-rel"/>
</dbReference>
<keyword evidence="5 6" id="KW-0862">Zinc</keyword>
<keyword evidence="2 6" id="KW-0659">Purine metabolism</keyword>
<dbReference type="GO" id="GO:0004038">
    <property type="term" value="F:allantoinase activity"/>
    <property type="evidence" value="ECO:0007669"/>
    <property type="project" value="UniProtKB-EC"/>
</dbReference>
<feature type="domain" description="Amidohydrolase-related" evidence="7">
    <location>
        <begin position="57"/>
        <end position="437"/>
    </location>
</feature>
<dbReference type="SUPFAM" id="SSF51338">
    <property type="entry name" value="Composite domain of metallo-dependent hydrolases"/>
    <property type="match status" value="1"/>
</dbReference>
<dbReference type="Proteomes" id="UP001596002">
    <property type="component" value="Unassembled WGS sequence"/>
</dbReference>
<sequence>MSGTIVDLIIRNGTIVTERGIFQGDIAIQGERIIEIAEQLSVDWKAQQEIEASGLHVFPGLMDTHVHFNEPGRTDWEGISSGSRSLAAGGVTTFFDMPLNSSPPTTTLHGFRLKKQVAEEKSVVDFGLWGGLVPGNLDSLESLKKSGVIGFKAFMSNSGIDDFVHVDDSTLFQGMEKIAELGSILALHAENDVITSRLSASSIEQGRLTVRDFCSSRPILSEIEAVERALTYAEATKCKLHIVHVSSGQVVKRVTNAKRRGVDVTVETCPHYLTFTIDDFERLGGLLKCAPPLRELEQVESLWEAIDSREIDSIGSDHSPSPPAMKTGSGEDIFSVWGGISGAQSTLNVMLEEGYWRRGVPLETIVRITSTNPAKRFGLYPNKGTIAVGSDADLTLVDLQFPFLLEASDLLYRHKQSPYVGKTFRGLVLYTLLRGRVIFQKGEIIDNGNRGKYCGSTL</sequence>
<keyword evidence="4 6" id="KW-0378">Hydrolase</keyword>
<comment type="subunit">
    <text evidence="1 6">Homotetramer.</text>
</comment>
<comment type="PTM">
    <text evidence="6">Carboxylation allows a single lysine to coordinate two zinc ions.</text>
</comment>
<comment type="function">
    <text evidence="6">Catalyzes the conversion of allantoin (5-ureidohydantoin) to allantoic acid by hydrolytic cleavage of the five-member hydantoin ring.</text>
</comment>
<organism evidence="8 9">
    <name type="scientific">Effusibacillus consociatus</name>
    <dbReference type="NCBI Taxonomy" id="1117041"/>
    <lineage>
        <taxon>Bacteria</taxon>
        <taxon>Bacillati</taxon>
        <taxon>Bacillota</taxon>
        <taxon>Bacilli</taxon>
        <taxon>Bacillales</taxon>
        <taxon>Alicyclobacillaceae</taxon>
        <taxon>Effusibacillus</taxon>
    </lineage>
</organism>
<evidence type="ECO:0000256" key="5">
    <source>
        <dbReference type="ARBA" id="ARBA00022833"/>
    </source>
</evidence>
<evidence type="ECO:0000313" key="8">
    <source>
        <dbReference type="EMBL" id="MFC4766726.1"/>
    </source>
</evidence>
<proteinExistence type="inferred from homology"/>
<comment type="caution">
    <text evidence="8">The sequence shown here is derived from an EMBL/GenBank/DDBJ whole genome shotgun (WGS) entry which is preliminary data.</text>
</comment>
<comment type="pathway">
    <text evidence="6">Nitrogen metabolism; (S)-allantoin degradation; allantoate from (S)-allantoin: step 1/1.</text>
</comment>
<dbReference type="InterPro" id="IPR047604">
    <property type="entry name" value="Allantoinase_bact"/>
</dbReference>
<dbReference type="HAMAP" id="MF_01645">
    <property type="entry name" value="Hydantoinase"/>
    <property type="match status" value="1"/>
</dbReference>
<dbReference type="InterPro" id="IPR050138">
    <property type="entry name" value="DHOase/Allantoinase_Hydrolase"/>
</dbReference>
<keyword evidence="3 6" id="KW-0479">Metal-binding</keyword>
<protein>
    <recommendedName>
        <fullName evidence="6">Allantoinase</fullName>
        <ecNumber evidence="6">3.5.2.5</ecNumber>
    </recommendedName>
    <alternativeName>
        <fullName evidence="6">Allantoin-utilizing enzyme</fullName>
    </alternativeName>
</protein>
<comment type="catalytic activity">
    <reaction evidence="6">
        <text>(S)-allantoin + H2O = allantoate + H(+)</text>
        <dbReference type="Rhea" id="RHEA:17029"/>
        <dbReference type="ChEBI" id="CHEBI:15377"/>
        <dbReference type="ChEBI" id="CHEBI:15378"/>
        <dbReference type="ChEBI" id="CHEBI:15678"/>
        <dbReference type="ChEBI" id="CHEBI:17536"/>
        <dbReference type="EC" id="3.5.2.5"/>
    </reaction>
</comment>
<feature type="binding site" evidence="6">
    <location>
        <position position="67"/>
    </location>
    <ligand>
        <name>Zn(2+)</name>
        <dbReference type="ChEBI" id="CHEBI:29105"/>
        <label>1</label>
    </ligand>
</feature>
<dbReference type="Gene3D" id="3.20.20.140">
    <property type="entry name" value="Metal-dependent hydrolases"/>
    <property type="match status" value="1"/>
</dbReference>
<dbReference type="SUPFAM" id="SSF51556">
    <property type="entry name" value="Metallo-dependent hydrolases"/>
    <property type="match status" value="1"/>
</dbReference>
<dbReference type="NCBIfam" id="TIGR03178">
    <property type="entry name" value="allantoinase"/>
    <property type="match status" value="1"/>
</dbReference>
<comment type="similarity">
    <text evidence="6">Belongs to the metallo-dependent hydrolases superfamily. Allantoinase family.</text>
</comment>
<dbReference type="PANTHER" id="PTHR43668">
    <property type="entry name" value="ALLANTOINASE"/>
    <property type="match status" value="1"/>
</dbReference>
<dbReference type="EC" id="3.5.2.5" evidence="6"/>
<evidence type="ECO:0000259" key="7">
    <source>
        <dbReference type="Pfam" id="PF01979"/>
    </source>
</evidence>
<reference evidence="9" key="1">
    <citation type="journal article" date="2019" name="Int. J. Syst. Evol. Microbiol.">
        <title>The Global Catalogue of Microorganisms (GCM) 10K type strain sequencing project: providing services to taxonomists for standard genome sequencing and annotation.</title>
        <authorList>
            <consortium name="The Broad Institute Genomics Platform"/>
            <consortium name="The Broad Institute Genome Sequencing Center for Infectious Disease"/>
            <person name="Wu L."/>
            <person name="Ma J."/>
        </authorList>
    </citation>
    <scope>NUCLEOTIDE SEQUENCE [LARGE SCALE GENOMIC DNA]</scope>
    <source>
        <strain evidence="9">WYCCWR 12678</strain>
    </source>
</reference>
<feature type="modified residue" description="N6-carboxylysine" evidence="6">
    <location>
        <position position="152"/>
    </location>
</feature>
<name>A0ABV9PWW9_9BACL</name>
<feature type="binding site" evidence="6">
    <location>
        <position position="65"/>
    </location>
    <ligand>
        <name>Zn(2+)</name>
        <dbReference type="ChEBI" id="CHEBI:29105"/>
        <label>1</label>
    </ligand>
</feature>
<evidence type="ECO:0000313" key="9">
    <source>
        <dbReference type="Proteomes" id="UP001596002"/>
    </source>
</evidence>
<feature type="binding site" description="via carbamate group" evidence="6">
    <location>
        <position position="152"/>
    </location>
    <ligand>
        <name>Zn(2+)</name>
        <dbReference type="ChEBI" id="CHEBI:29105"/>
        <label>1</label>
    </ligand>
</feature>
<feature type="binding site" evidence="6">
    <location>
        <position position="188"/>
    </location>
    <ligand>
        <name>Zn(2+)</name>
        <dbReference type="ChEBI" id="CHEBI:29105"/>
        <label>2</label>
    </ligand>
</feature>
<dbReference type="InterPro" id="IPR017593">
    <property type="entry name" value="Allantoinase"/>
</dbReference>
<dbReference type="RefSeq" id="WP_380024622.1">
    <property type="nucleotide sequence ID" value="NZ_JBHSHC010000029.1"/>
</dbReference>
<evidence type="ECO:0000256" key="1">
    <source>
        <dbReference type="ARBA" id="ARBA00011881"/>
    </source>
</evidence>
<dbReference type="InterPro" id="IPR011059">
    <property type="entry name" value="Metal-dep_hydrolase_composite"/>
</dbReference>
<evidence type="ECO:0000256" key="2">
    <source>
        <dbReference type="ARBA" id="ARBA00022631"/>
    </source>
</evidence>
<dbReference type="InterPro" id="IPR032466">
    <property type="entry name" value="Metal_Hydrolase"/>
</dbReference>
<evidence type="ECO:0000256" key="4">
    <source>
        <dbReference type="ARBA" id="ARBA00022801"/>
    </source>
</evidence>
<comment type="cofactor">
    <cofactor evidence="6">
        <name>Zn(2+)</name>
        <dbReference type="ChEBI" id="CHEBI:29105"/>
    </cofactor>
    <text evidence="6">Binds 2 Zn(2+) ions per subunit.</text>
</comment>
<evidence type="ECO:0000256" key="3">
    <source>
        <dbReference type="ARBA" id="ARBA00022723"/>
    </source>
</evidence>
<gene>
    <name evidence="6" type="primary">allB</name>
    <name evidence="8" type="ORF">ACFO8Q_04970</name>
</gene>
<dbReference type="EMBL" id="JBHSHC010000029">
    <property type="protein sequence ID" value="MFC4766726.1"/>
    <property type="molecule type" value="Genomic_DNA"/>
</dbReference>
<dbReference type="PANTHER" id="PTHR43668:SF4">
    <property type="entry name" value="ALLANTOINASE"/>
    <property type="match status" value="1"/>
</dbReference>
<keyword evidence="9" id="KW-1185">Reference proteome</keyword>